<dbReference type="InterPro" id="IPR012893">
    <property type="entry name" value="HipA-like_C"/>
</dbReference>
<evidence type="ECO:0000256" key="3">
    <source>
        <dbReference type="ARBA" id="ARBA00022777"/>
    </source>
</evidence>
<keyword evidence="3 5" id="KW-0418">Kinase</keyword>
<protein>
    <submittedName>
        <fullName evidence="5">Serine/threonine-protein kinase HipA</fullName>
    </submittedName>
</protein>
<proteinExistence type="inferred from homology"/>
<reference evidence="5 6" key="1">
    <citation type="submission" date="2016-10" db="EMBL/GenBank/DDBJ databases">
        <authorList>
            <person name="de Groot N.N."/>
        </authorList>
    </citation>
    <scope>NUCLEOTIDE SEQUENCE [LARGE SCALE GENOMIC DNA]</scope>
    <source>
        <strain evidence="5 6">DSM 23399</strain>
    </source>
</reference>
<dbReference type="InterPro" id="IPR052028">
    <property type="entry name" value="HipA_Ser/Thr_kinase"/>
</dbReference>
<accession>A0A1I1BYT9</accession>
<evidence type="ECO:0000259" key="4">
    <source>
        <dbReference type="Pfam" id="PF07804"/>
    </source>
</evidence>
<dbReference type="STRING" id="237018.SAMN04489723_11979"/>
<feature type="domain" description="HipA-like C-terminal" evidence="4">
    <location>
        <begin position="65"/>
        <end position="304"/>
    </location>
</feature>
<keyword evidence="2" id="KW-0808">Transferase</keyword>
<evidence type="ECO:0000256" key="1">
    <source>
        <dbReference type="ARBA" id="ARBA00010164"/>
    </source>
</evidence>
<dbReference type="Proteomes" id="UP000198790">
    <property type="component" value="Unassembled WGS sequence"/>
</dbReference>
<gene>
    <name evidence="5" type="ORF">SAMN04489723_11979</name>
</gene>
<dbReference type="Gene3D" id="1.10.1070.20">
    <property type="match status" value="1"/>
</dbReference>
<keyword evidence="6" id="KW-1185">Reference proteome</keyword>
<dbReference type="AlphaFoldDB" id="A0A1I1BYT9"/>
<comment type="similarity">
    <text evidence="1">Belongs to the HipA Ser/Thr kinase family.</text>
</comment>
<sequence length="349" mass="39869">MTNSTHTKDLLNCPGTLAEGHQTYSPVCLRQLFNGKKTSHVLPYESHNPSEDQELAKLIANRKRISISGVQEKLSVLWDKGQIRLTSEGEQGTYILKPIPRDLDKIDQVPANEHLTMQIAKQVYKLKVAENAMIFFENGEPAYITKRFDIDSATSKKWGKEDFATLAGKTKETDGNEFKYNYSYEGIASLIKKYVAAYPVALEEFFKLVTFNFLFSNGDAHLKNFSLLETPQGDYQLSPAYDLVNTRIHVKDPELALKDGLFNNDYYTESNEANGFHAYDDFYEFGIKIGLLESRVSRILNELATYNSEVESMIGRSFLSDDSKEIYKTTYLDRLKLLNYSFLKLKKES</sequence>
<dbReference type="EMBL" id="FOKK01000019">
    <property type="protein sequence ID" value="SFB55317.1"/>
    <property type="molecule type" value="Genomic_DNA"/>
</dbReference>
<dbReference type="RefSeq" id="WP_092900372.1">
    <property type="nucleotide sequence ID" value="NZ_FOKK01000019.1"/>
</dbReference>
<dbReference type="GO" id="GO:0004674">
    <property type="term" value="F:protein serine/threonine kinase activity"/>
    <property type="evidence" value="ECO:0007669"/>
    <property type="project" value="TreeGrafter"/>
</dbReference>
<evidence type="ECO:0000313" key="6">
    <source>
        <dbReference type="Proteomes" id="UP000198790"/>
    </source>
</evidence>
<organism evidence="5 6">
    <name type="scientific">Algoriphagus aquimarinus</name>
    <dbReference type="NCBI Taxonomy" id="237018"/>
    <lineage>
        <taxon>Bacteria</taxon>
        <taxon>Pseudomonadati</taxon>
        <taxon>Bacteroidota</taxon>
        <taxon>Cytophagia</taxon>
        <taxon>Cytophagales</taxon>
        <taxon>Cyclobacteriaceae</taxon>
        <taxon>Algoriphagus</taxon>
    </lineage>
</organism>
<name>A0A1I1BYT9_9BACT</name>
<dbReference type="PANTHER" id="PTHR37419:SF1">
    <property type="entry name" value="SERINE_THREONINE-PROTEIN KINASE TOXIN HIPA"/>
    <property type="match status" value="1"/>
</dbReference>
<dbReference type="GO" id="GO:0005829">
    <property type="term" value="C:cytosol"/>
    <property type="evidence" value="ECO:0007669"/>
    <property type="project" value="TreeGrafter"/>
</dbReference>
<dbReference type="PANTHER" id="PTHR37419">
    <property type="entry name" value="SERINE/THREONINE-PROTEIN KINASE TOXIN HIPA"/>
    <property type="match status" value="1"/>
</dbReference>
<dbReference type="Pfam" id="PF07804">
    <property type="entry name" value="HipA_C"/>
    <property type="match status" value="1"/>
</dbReference>
<evidence type="ECO:0000313" key="5">
    <source>
        <dbReference type="EMBL" id="SFB55317.1"/>
    </source>
</evidence>
<evidence type="ECO:0000256" key="2">
    <source>
        <dbReference type="ARBA" id="ARBA00022679"/>
    </source>
</evidence>
<dbReference type="OrthoDB" id="9805913at2"/>